<dbReference type="AlphaFoldDB" id="A0AAC9RRN9"/>
<proteinExistence type="predicted"/>
<reference evidence="1 3" key="1">
    <citation type="submission" date="2016-10" db="EMBL/GenBank/DDBJ databases">
        <title>Complete Genome Sequence of Acetogen Clostridium formicoaceticum ATCC 27076.</title>
        <authorList>
            <person name="Bao T."/>
            <person name="Cheng C."/>
            <person name="Zhao J."/>
            <person name="Yang S.-T."/>
            <person name="Wang J."/>
            <person name="Wang M."/>
        </authorList>
    </citation>
    <scope>NUCLEOTIDE SEQUENCE [LARGE SCALE GENOMIC DNA]</scope>
    <source>
        <strain evidence="1 3">ATCC 27076</strain>
    </source>
</reference>
<name>A0AAC9RRN9_9CLOT</name>
<evidence type="ECO:0008006" key="5">
    <source>
        <dbReference type="Google" id="ProtNLM"/>
    </source>
</evidence>
<dbReference type="EMBL" id="CP020559">
    <property type="protein sequence ID" value="ARE89725.1"/>
    <property type="molecule type" value="Genomic_DNA"/>
</dbReference>
<evidence type="ECO:0000313" key="2">
    <source>
        <dbReference type="EMBL" id="ARE89725.1"/>
    </source>
</evidence>
<dbReference type="SUPFAM" id="SSF160904">
    <property type="entry name" value="Jann2411-like"/>
    <property type="match status" value="1"/>
</dbReference>
<accession>A0AAC9RRN9</accession>
<dbReference type="Proteomes" id="UP000192478">
    <property type="component" value="Chromosome"/>
</dbReference>
<reference evidence="2 4" key="2">
    <citation type="submission" date="2017-03" db="EMBL/GenBank/DDBJ databases">
        <title>Complete sequence of Clostridium formicaceticum DSM 92.</title>
        <authorList>
            <person name="Poehlein A."/>
            <person name="Karl M."/>
            <person name="Bengelsdorf F.R."/>
            <person name="Duerre P."/>
            <person name="Daniel R."/>
        </authorList>
    </citation>
    <scope>NUCLEOTIDE SEQUENCE [LARGE SCALE GENOMIC DNA]</scope>
    <source>
        <strain evidence="2 4">DSM 92</strain>
    </source>
</reference>
<dbReference type="EMBL" id="CP017603">
    <property type="protein sequence ID" value="AOY75286.1"/>
    <property type="molecule type" value="Genomic_DNA"/>
</dbReference>
<keyword evidence="3" id="KW-1185">Reference proteome</keyword>
<gene>
    <name evidence="1" type="ORF">BJL90_04820</name>
    <name evidence="2" type="ORF">CLFO_42060</name>
</gene>
<protein>
    <recommendedName>
        <fullName evidence="5">CGNR zinc finger domain-containing protein</fullName>
    </recommendedName>
</protein>
<dbReference type="KEGG" id="cfm:BJL90_04820"/>
<organism evidence="2 4">
    <name type="scientific">Clostridium formicaceticum</name>
    <dbReference type="NCBI Taxonomy" id="1497"/>
    <lineage>
        <taxon>Bacteria</taxon>
        <taxon>Bacillati</taxon>
        <taxon>Bacillota</taxon>
        <taxon>Clostridia</taxon>
        <taxon>Eubacteriales</taxon>
        <taxon>Clostridiaceae</taxon>
        <taxon>Clostridium</taxon>
    </lineage>
</organism>
<dbReference type="RefSeq" id="WP_070964778.1">
    <property type="nucleotide sequence ID" value="NZ_CP017603.1"/>
</dbReference>
<dbReference type="Proteomes" id="UP000177894">
    <property type="component" value="Chromosome"/>
</dbReference>
<dbReference type="InterPro" id="IPR023286">
    <property type="entry name" value="ABATE_dom_sf"/>
</dbReference>
<evidence type="ECO:0000313" key="3">
    <source>
        <dbReference type="Proteomes" id="UP000177894"/>
    </source>
</evidence>
<evidence type="ECO:0000313" key="4">
    <source>
        <dbReference type="Proteomes" id="UP000192478"/>
    </source>
</evidence>
<evidence type="ECO:0000313" key="1">
    <source>
        <dbReference type="EMBL" id="AOY75286.1"/>
    </source>
</evidence>
<sequence>MEGKIGLIGSFATDWIRYSDYQFKTAYDGEVYIIPAEEATFCMYNPFDVAEDLLMDLMKIGDKALKIQEEIDREELNKDLLIFARKYGLLGFISASAYNRNIVGEDKVLMIENNYITKEKIMDANEFIDKFIPFAKEGEVVFKQYRDSIDVMKREDSPKFYGKRPIVMDLIFSKFYSEQINWIVNFAKMISSHFNQLLIYRNSSSYLTEKVTIMAEKFGAEKIGFTISQLDKTMIAWEFDSLKTAIETIYAFAVTDETTLINRCSHCNSIFISSNARAKYCSPSCRNCANVQKCREKNAANIEDKRK</sequence>